<keyword evidence="2" id="KW-1185">Reference proteome</keyword>
<evidence type="ECO:0000313" key="2">
    <source>
        <dbReference type="Proteomes" id="UP001620597"/>
    </source>
</evidence>
<dbReference type="Proteomes" id="UP001620597">
    <property type="component" value="Unassembled WGS sequence"/>
</dbReference>
<proteinExistence type="predicted"/>
<evidence type="ECO:0000313" key="1">
    <source>
        <dbReference type="EMBL" id="MFK4753763.1"/>
    </source>
</evidence>
<accession>A0ABW8NLB0</accession>
<gene>
    <name evidence="1" type="ORF">WG929_15210</name>
</gene>
<protein>
    <submittedName>
        <fullName evidence="1">Uncharacterized protein</fullName>
    </submittedName>
</protein>
<name>A0ABW8NLB0_9GAMM</name>
<organism evidence="1 2">
    <name type="scientific">Oceanobacter antarcticus</name>
    <dbReference type="NCBI Taxonomy" id="3133425"/>
    <lineage>
        <taxon>Bacteria</taxon>
        <taxon>Pseudomonadati</taxon>
        <taxon>Pseudomonadota</taxon>
        <taxon>Gammaproteobacteria</taxon>
        <taxon>Oceanospirillales</taxon>
        <taxon>Oceanospirillaceae</taxon>
        <taxon>Oceanobacter</taxon>
    </lineage>
</organism>
<dbReference type="EMBL" id="JBBKTX010000020">
    <property type="protein sequence ID" value="MFK4753763.1"/>
    <property type="molecule type" value="Genomic_DNA"/>
</dbReference>
<sequence length="92" mass="10309">MVQAEGFTAKDFLKLDEAHQKFWIEGAVDMMGLVAANTNNHQQGKCIMKWYYGDENAERNGLIIASMKQYEDVPPNAIMLALAERACGTIKN</sequence>
<comment type="caution">
    <text evidence="1">The sequence shown here is derived from an EMBL/GenBank/DDBJ whole genome shotgun (WGS) entry which is preliminary data.</text>
</comment>
<dbReference type="RefSeq" id="WP_416206767.1">
    <property type="nucleotide sequence ID" value="NZ_JBBKTX010000020.1"/>
</dbReference>
<reference evidence="1 2" key="1">
    <citation type="submission" date="2024-03" db="EMBL/GenBank/DDBJ databases">
        <title>High-quality draft genome sequence of Oceanobacter sp. wDCs-4.</title>
        <authorList>
            <person name="Dong C."/>
        </authorList>
    </citation>
    <scope>NUCLEOTIDE SEQUENCE [LARGE SCALE GENOMIC DNA]</scope>
    <source>
        <strain evidence="2">wDCs-4</strain>
    </source>
</reference>